<name>A0ABY4X8L6_9SPHN</name>
<proteinExistence type="predicted"/>
<gene>
    <name evidence="1" type="ORF">LHA26_01980</name>
</gene>
<accession>A0ABY4X8L6</accession>
<dbReference type="RefSeq" id="WP_252167083.1">
    <property type="nucleotide sequence ID" value="NZ_CP084930.1"/>
</dbReference>
<sequence length="147" mass="15880">MELHFTKRAGRFDTLILIRPTGEPETIACPKQGIIPHDMVHYAVETVLGRRGFLARVAEGGAADFTAPGEVDEAAIERLVECVQAELWGGPVPAADLIAMYEQACGARGHGAIAVTHAGIEAIRARLEDLSRAWSALPPNETMRLRV</sequence>
<evidence type="ECO:0000313" key="1">
    <source>
        <dbReference type="EMBL" id="USI73272.1"/>
    </source>
</evidence>
<reference evidence="1" key="1">
    <citation type="journal article" date="2022" name="Toxins">
        <title>Genomic Analysis of Sphingopyxis sp. USTB-05 for Biodegrading Cyanobacterial Hepatotoxins.</title>
        <authorList>
            <person name="Liu C."/>
            <person name="Xu Q."/>
            <person name="Zhao Z."/>
            <person name="Zhang H."/>
            <person name="Liu X."/>
            <person name="Yin C."/>
            <person name="Liu Y."/>
            <person name="Yan H."/>
        </authorList>
    </citation>
    <scope>NUCLEOTIDE SEQUENCE</scope>
    <source>
        <strain evidence="1">NBD5</strain>
    </source>
</reference>
<protein>
    <submittedName>
        <fullName evidence="1">Uncharacterized protein</fullName>
    </submittedName>
</protein>
<dbReference type="EMBL" id="CP084930">
    <property type="protein sequence ID" value="USI73272.1"/>
    <property type="molecule type" value="Genomic_DNA"/>
</dbReference>
<keyword evidence="2" id="KW-1185">Reference proteome</keyword>
<dbReference type="Proteomes" id="UP001056937">
    <property type="component" value="Chromosome 1"/>
</dbReference>
<organism evidence="1 2">
    <name type="scientific">Sphingomonas morindae</name>
    <dbReference type="NCBI Taxonomy" id="1541170"/>
    <lineage>
        <taxon>Bacteria</taxon>
        <taxon>Pseudomonadati</taxon>
        <taxon>Pseudomonadota</taxon>
        <taxon>Alphaproteobacteria</taxon>
        <taxon>Sphingomonadales</taxon>
        <taxon>Sphingomonadaceae</taxon>
        <taxon>Sphingomonas</taxon>
    </lineage>
</organism>
<evidence type="ECO:0000313" key="2">
    <source>
        <dbReference type="Proteomes" id="UP001056937"/>
    </source>
</evidence>